<dbReference type="CDD" id="cd13124">
    <property type="entry name" value="MATE_SpoVB_like"/>
    <property type="match status" value="1"/>
</dbReference>
<evidence type="ECO:0000313" key="7">
    <source>
        <dbReference type="EMBL" id="MEQ4481816.1"/>
    </source>
</evidence>
<accession>A0ABV1KP68</accession>
<feature type="transmembrane region" description="Helical" evidence="6">
    <location>
        <begin position="398"/>
        <end position="418"/>
    </location>
</feature>
<evidence type="ECO:0000256" key="2">
    <source>
        <dbReference type="ARBA" id="ARBA00022475"/>
    </source>
</evidence>
<feature type="transmembrane region" description="Helical" evidence="6">
    <location>
        <begin position="362"/>
        <end position="386"/>
    </location>
</feature>
<feature type="transmembrane region" description="Helical" evidence="6">
    <location>
        <begin position="515"/>
        <end position="533"/>
    </location>
</feature>
<evidence type="ECO:0000313" key="8">
    <source>
        <dbReference type="Proteomes" id="UP001493487"/>
    </source>
</evidence>
<dbReference type="PANTHER" id="PTHR30250">
    <property type="entry name" value="PST FAMILY PREDICTED COLANIC ACID TRANSPORTER"/>
    <property type="match status" value="1"/>
</dbReference>
<dbReference type="PIRSF" id="PIRSF038958">
    <property type="entry name" value="PG_synth_SpoVB"/>
    <property type="match status" value="1"/>
</dbReference>
<dbReference type="InterPro" id="IPR002797">
    <property type="entry name" value="Polysacc_synth"/>
</dbReference>
<dbReference type="PANTHER" id="PTHR30250:SF24">
    <property type="entry name" value="STAGE V SPORULATION PROTEIN B"/>
    <property type="match status" value="1"/>
</dbReference>
<evidence type="ECO:0000256" key="1">
    <source>
        <dbReference type="ARBA" id="ARBA00004651"/>
    </source>
</evidence>
<gene>
    <name evidence="7" type="primary">spoVB</name>
    <name evidence="7" type="ORF">QJS35_05335</name>
</gene>
<feature type="transmembrane region" description="Helical" evidence="6">
    <location>
        <begin position="485"/>
        <end position="503"/>
    </location>
</feature>
<dbReference type="InterPro" id="IPR014249">
    <property type="entry name" value="Spore_V_B"/>
</dbReference>
<feature type="transmembrane region" description="Helical" evidence="6">
    <location>
        <begin position="189"/>
        <end position="206"/>
    </location>
</feature>
<feature type="transmembrane region" description="Helical" evidence="6">
    <location>
        <begin position="150"/>
        <end position="168"/>
    </location>
</feature>
<reference evidence="7 8" key="1">
    <citation type="journal article" date="2023" name="Genome Announc.">
        <title>Pan-Genome Analyses of the Genus Cohnella and Proposal of the Novel Species Cohnella silvisoli sp. nov., Isolated from Forest Soil.</title>
        <authorList>
            <person name="Wang C."/>
            <person name="Mao L."/>
            <person name="Bao G."/>
            <person name="Zhu H."/>
        </authorList>
    </citation>
    <scope>NUCLEOTIDE SEQUENCE [LARGE SCALE GENOMIC DNA]</scope>
    <source>
        <strain evidence="7 8">NL03-T5-1</strain>
    </source>
</reference>
<evidence type="ECO:0000256" key="6">
    <source>
        <dbReference type="SAM" id="Phobius"/>
    </source>
</evidence>
<dbReference type="Proteomes" id="UP001493487">
    <property type="component" value="Unassembled WGS sequence"/>
</dbReference>
<protein>
    <submittedName>
        <fullName evidence="7">Stage V sporulation protein B</fullName>
    </submittedName>
</protein>
<comment type="subcellular location">
    <subcellularLocation>
        <location evidence="1">Cell membrane</location>
        <topology evidence="1">Multi-pass membrane protein</topology>
    </subcellularLocation>
</comment>
<dbReference type="InterPro" id="IPR024923">
    <property type="entry name" value="PG_synth_SpoVB"/>
</dbReference>
<keyword evidence="8" id="KW-1185">Reference proteome</keyword>
<name>A0ABV1KP68_9BACL</name>
<feature type="transmembrane region" description="Helical" evidence="6">
    <location>
        <begin position="33"/>
        <end position="54"/>
    </location>
</feature>
<keyword evidence="5 6" id="KW-0472">Membrane</keyword>
<evidence type="ECO:0000256" key="5">
    <source>
        <dbReference type="ARBA" id="ARBA00023136"/>
    </source>
</evidence>
<dbReference type="InterPro" id="IPR050833">
    <property type="entry name" value="Poly_Biosynth_Transport"/>
</dbReference>
<proteinExistence type="predicted"/>
<evidence type="ECO:0000256" key="4">
    <source>
        <dbReference type="ARBA" id="ARBA00022989"/>
    </source>
</evidence>
<dbReference type="EMBL" id="JASKHM010000002">
    <property type="protein sequence ID" value="MEQ4481816.1"/>
    <property type="molecule type" value="Genomic_DNA"/>
</dbReference>
<feature type="transmembrane region" description="Helical" evidence="6">
    <location>
        <begin position="425"/>
        <end position="444"/>
    </location>
</feature>
<sequence>MSNKQNGFAVLGTNRWTNPSEGRGIYLAARKQTFIQGAMILLAAGLLNRILGFVPRIALPRMIGAEGVGLIQLVYPFTIVMLTLIAGGIPLAVAKLVAEADSKGDRRAVSQILRIAVRLAFTVSLIAAAVCLGLSEWISTRIMTDSRVHTAFLTMIPVLPLVAVSSVWRGYFQGKQNMIPTALSQTSETLFRIVLTLLFAWMFLPYGLELAAAGAVLGMVAGECAGLLVLWIQFIRDRRVPHLPPSNTSVNETKKWMHARETGYLKKILDTAIPVTGSKMIGSLSYLLESILTVRSLTAAGVAAAGATAQYGALQGMVIPLLLLPGALTYSLAVSLVPSLSEAASRGDWTTIHIRLHQSMRLAIVTGAPFVVLMGLLAGPICTLLYGDDSMANMLRWMAPLAIFLYMQAPLQAALQALNRPGTALFNTFAGAAIKLILIVQLATQPQYGILGAVIAIGVNMVLVTLLHWVSVARLTGFRMQPLDFLKVSAAMIVMSATALWIWNFNLLAQSSLNLAVASLIAILVYLFLLILFKLIDRHDVARVPIVRRFFHPKARP</sequence>
<evidence type="ECO:0000256" key="3">
    <source>
        <dbReference type="ARBA" id="ARBA00022692"/>
    </source>
</evidence>
<feature type="transmembrane region" description="Helical" evidence="6">
    <location>
        <begin position="450"/>
        <end position="473"/>
    </location>
</feature>
<keyword evidence="3 6" id="KW-0812">Transmembrane</keyword>
<feature type="transmembrane region" description="Helical" evidence="6">
    <location>
        <begin position="115"/>
        <end position="138"/>
    </location>
</feature>
<dbReference type="Pfam" id="PF01943">
    <property type="entry name" value="Polysacc_synt"/>
    <property type="match status" value="1"/>
</dbReference>
<comment type="caution">
    <text evidence="7">The sequence shown here is derived from an EMBL/GenBank/DDBJ whole genome shotgun (WGS) entry which is preliminary data.</text>
</comment>
<keyword evidence="2" id="KW-1003">Cell membrane</keyword>
<organism evidence="7 8">
    <name type="scientific">Cohnella silvisoli</name>
    <dbReference type="NCBI Taxonomy" id="2873699"/>
    <lineage>
        <taxon>Bacteria</taxon>
        <taxon>Bacillati</taxon>
        <taxon>Bacillota</taxon>
        <taxon>Bacilli</taxon>
        <taxon>Bacillales</taxon>
        <taxon>Paenibacillaceae</taxon>
        <taxon>Cohnella</taxon>
    </lineage>
</organism>
<feature type="transmembrane region" description="Helical" evidence="6">
    <location>
        <begin position="286"/>
        <end position="311"/>
    </location>
</feature>
<dbReference type="NCBIfam" id="TIGR02900">
    <property type="entry name" value="spore_V_B"/>
    <property type="match status" value="1"/>
</dbReference>
<feature type="transmembrane region" description="Helical" evidence="6">
    <location>
        <begin position="317"/>
        <end position="341"/>
    </location>
</feature>
<feature type="transmembrane region" description="Helical" evidence="6">
    <location>
        <begin position="212"/>
        <end position="232"/>
    </location>
</feature>
<feature type="transmembrane region" description="Helical" evidence="6">
    <location>
        <begin position="74"/>
        <end position="94"/>
    </location>
</feature>
<keyword evidence="4 6" id="KW-1133">Transmembrane helix</keyword>